<name>A0ABR0T562_9HYPO</name>
<accession>A0ABR0T562</accession>
<evidence type="ECO:0000256" key="1">
    <source>
        <dbReference type="SAM" id="MobiDB-lite"/>
    </source>
</evidence>
<gene>
    <name evidence="3" type="ORF">PT974_01560</name>
</gene>
<feature type="transmembrane region" description="Helical" evidence="2">
    <location>
        <begin position="118"/>
        <end position="144"/>
    </location>
</feature>
<evidence type="ECO:0000313" key="4">
    <source>
        <dbReference type="Proteomes" id="UP001338125"/>
    </source>
</evidence>
<feature type="transmembrane region" description="Helical" evidence="2">
    <location>
        <begin position="354"/>
        <end position="372"/>
    </location>
</feature>
<feature type="transmembrane region" description="Helical" evidence="2">
    <location>
        <begin position="481"/>
        <end position="502"/>
    </location>
</feature>
<dbReference type="PANTHER" id="PTHR40407:SF1">
    <property type="entry name" value="HEPARAN-ALPHA-GLUCOSAMINIDE N-ACETYLTRANSFERASE CATALYTIC DOMAIN-CONTAINING PROTEIN"/>
    <property type="match status" value="1"/>
</dbReference>
<protein>
    <recommendedName>
        <fullName evidence="5">Heparan-alpha-glucosaminide N-acetyltransferase catalytic domain-containing protein</fullName>
    </recommendedName>
</protein>
<evidence type="ECO:0008006" key="5">
    <source>
        <dbReference type="Google" id="ProtNLM"/>
    </source>
</evidence>
<keyword evidence="4" id="KW-1185">Reference proteome</keyword>
<evidence type="ECO:0000313" key="3">
    <source>
        <dbReference type="EMBL" id="KAK5999170.1"/>
    </source>
</evidence>
<organism evidence="3 4">
    <name type="scientific">Cladobotryum mycophilum</name>
    <dbReference type="NCBI Taxonomy" id="491253"/>
    <lineage>
        <taxon>Eukaryota</taxon>
        <taxon>Fungi</taxon>
        <taxon>Dikarya</taxon>
        <taxon>Ascomycota</taxon>
        <taxon>Pezizomycotina</taxon>
        <taxon>Sordariomycetes</taxon>
        <taxon>Hypocreomycetidae</taxon>
        <taxon>Hypocreales</taxon>
        <taxon>Hypocreaceae</taxon>
        <taxon>Cladobotryum</taxon>
    </lineage>
</organism>
<dbReference type="Proteomes" id="UP001338125">
    <property type="component" value="Unassembled WGS sequence"/>
</dbReference>
<keyword evidence="2" id="KW-0472">Membrane</keyword>
<dbReference type="PANTHER" id="PTHR40407">
    <property type="entry name" value="MEMBRANE PROTEIN-LIKE PROTEIN"/>
    <property type="match status" value="1"/>
</dbReference>
<evidence type="ECO:0000256" key="2">
    <source>
        <dbReference type="SAM" id="Phobius"/>
    </source>
</evidence>
<feature type="transmembrane region" description="Helical" evidence="2">
    <location>
        <begin position="324"/>
        <end position="342"/>
    </location>
</feature>
<feature type="transmembrane region" description="Helical" evidence="2">
    <location>
        <begin position="156"/>
        <end position="178"/>
    </location>
</feature>
<feature type="transmembrane region" description="Helical" evidence="2">
    <location>
        <begin position="417"/>
        <end position="435"/>
    </location>
</feature>
<feature type="transmembrane region" description="Helical" evidence="2">
    <location>
        <begin position="184"/>
        <end position="207"/>
    </location>
</feature>
<feature type="compositionally biased region" description="Polar residues" evidence="1">
    <location>
        <begin position="49"/>
        <end position="58"/>
    </location>
</feature>
<reference evidence="3 4" key="1">
    <citation type="submission" date="2024-01" db="EMBL/GenBank/DDBJ databases">
        <title>Complete genome of Cladobotryum mycophilum ATHUM6906.</title>
        <authorList>
            <person name="Christinaki A.C."/>
            <person name="Myridakis A.I."/>
            <person name="Kouvelis V.N."/>
        </authorList>
    </citation>
    <scope>NUCLEOTIDE SEQUENCE [LARGE SCALE GENOMIC DNA]</scope>
    <source>
        <strain evidence="3 4">ATHUM6906</strain>
    </source>
</reference>
<dbReference type="EMBL" id="JAVFKD010000001">
    <property type="protein sequence ID" value="KAK5999170.1"/>
    <property type="molecule type" value="Genomic_DNA"/>
</dbReference>
<proteinExistence type="predicted"/>
<feature type="transmembrane region" description="Helical" evidence="2">
    <location>
        <begin position="447"/>
        <end position="469"/>
    </location>
</feature>
<feature type="transmembrane region" description="Helical" evidence="2">
    <location>
        <begin position="259"/>
        <end position="277"/>
    </location>
</feature>
<keyword evidence="2" id="KW-1133">Transmembrane helix</keyword>
<sequence length="521" mass="58225">MTGTPEARLVMQPPAPTESYNDTLQDSQLGAPSTGNNRRHDTPAAHDSTYIQRSATQPSDPPTPPKAPRVRILAPDLLRGVLMLVMTLDHVGSGLGTWRSGTEWDGTVVNDFTAPLAYAIRTMAHNIISGFMFLMGMGIIFLGQSRKKLGWPPMRCVRYFFIRGMVIIIVPALVGVALPWGPDFYVNLVLSAQGVNFFLLGLLWLLFEKTEKMLAQQLARLKICSNCSDSERENEPLLARERVGGPQLASDMADLSWHIHNAVLVILGVITISWNIWFAQHHGCLESISATIADHQRAADLTSTSPNFLFRILFWPVETYRWKARFPALSWSSFAILGFLYGRITVSRRWSPRAMAAGQALVASLFAFLFILTRVLQVGNLSEGCLRTPSHERHPKKNPYLVSPEAFFYVIKYPPDVAFWALTMAGNNFLLAVFGATPLHMAKRLTILLDIGSTPLFFYIGSAVVWFAFAKTLMAIPGHPHWSMSVCFVISALIVLIMWPLCRAYGRFKNSKPADSIWRLF</sequence>
<feature type="region of interest" description="Disordered" evidence="1">
    <location>
        <begin position="1"/>
        <end position="69"/>
    </location>
</feature>
<feature type="compositionally biased region" description="Polar residues" evidence="1">
    <location>
        <begin position="18"/>
        <end position="36"/>
    </location>
</feature>
<keyword evidence="2" id="KW-0812">Transmembrane</keyword>
<comment type="caution">
    <text evidence="3">The sequence shown here is derived from an EMBL/GenBank/DDBJ whole genome shotgun (WGS) entry which is preliminary data.</text>
</comment>